<evidence type="ECO:0000313" key="10">
    <source>
        <dbReference type="Proteomes" id="UP000327000"/>
    </source>
</evidence>
<dbReference type="GO" id="GO:0000160">
    <property type="term" value="P:phosphorelay signal transduction system"/>
    <property type="evidence" value="ECO:0007669"/>
    <property type="project" value="UniProtKB-KW"/>
</dbReference>
<dbReference type="Pfam" id="PF00486">
    <property type="entry name" value="Trans_reg_C"/>
    <property type="match status" value="1"/>
</dbReference>
<dbReference type="EMBL" id="VOKX01000070">
    <property type="protein sequence ID" value="KAB7839567.1"/>
    <property type="molecule type" value="Genomic_DNA"/>
</dbReference>
<dbReference type="Gene3D" id="1.25.40.10">
    <property type="entry name" value="Tetratricopeptide repeat domain"/>
    <property type="match status" value="3"/>
</dbReference>
<dbReference type="InterPro" id="IPR019734">
    <property type="entry name" value="TPR_rpt"/>
</dbReference>
<dbReference type="PRINTS" id="PR00364">
    <property type="entry name" value="DISEASERSIST"/>
</dbReference>
<evidence type="ECO:0000313" key="9">
    <source>
        <dbReference type="EMBL" id="KAB7839567.1"/>
    </source>
</evidence>
<evidence type="ECO:0000256" key="2">
    <source>
        <dbReference type="ARBA" id="ARBA00023012"/>
    </source>
</evidence>
<feature type="region of interest" description="Disordered" evidence="7">
    <location>
        <begin position="474"/>
        <end position="505"/>
    </location>
</feature>
<name>A0A5N5W4C2_STRMB</name>
<dbReference type="InterPro" id="IPR027417">
    <property type="entry name" value="P-loop_NTPase"/>
</dbReference>
<dbReference type="Pfam" id="PF03704">
    <property type="entry name" value="BTAD"/>
    <property type="match status" value="1"/>
</dbReference>
<evidence type="ECO:0000256" key="6">
    <source>
        <dbReference type="PROSITE-ProRule" id="PRU01091"/>
    </source>
</evidence>
<dbReference type="SUPFAM" id="SSF46894">
    <property type="entry name" value="C-terminal effector domain of the bipartite response regulators"/>
    <property type="match status" value="1"/>
</dbReference>
<dbReference type="SMART" id="SM00028">
    <property type="entry name" value="TPR"/>
    <property type="match status" value="4"/>
</dbReference>
<keyword evidence="2" id="KW-0902">Two-component regulatory system</keyword>
<keyword evidence="4 6" id="KW-0238">DNA-binding</keyword>
<keyword evidence="3" id="KW-0805">Transcription regulation</keyword>
<dbReference type="OrthoDB" id="581105at2"/>
<dbReference type="PANTHER" id="PTHR35807:SF1">
    <property type="entry name" value="TRANSCRIPTIONAL REGULATOR REDD"/>
    <property type="match status" value="1"/>
</dbReference>
<evidence type="ECO:0000256" key="4">
    <source>
        <dbReference type="ARBA" id="ARBA00023125"/>
    </source>
</evidence>
<dbReference type="GO" id="GO:0006355">
    <property type="term" value="P:regulation of DNA-templated transcription"/>
    <property type="evidence" value="ECO:0007669"/>
    <property type="project" value="InterPro"/>
</dbReference>
<dbReference type="SMART" id="SM01043">
    <property type="entry name" value="BTAD"/>
    <property type="match status" value="1"/>
</dbReference>
<protein>
    <submittedName>
        <fullName evidence="9">Tetratricopeptide repeat protein</fullName>
    </submittedName>
</protein>
<dbReference type="InterPro" id="IPR051677">
    <property type="entry name" value="AfsR-DnrI-RedD_regulator"/>
</dbReference>
<evidence type="ECO:0000256" key="5">
    <source>
        <dbReference type="ARBA" id="ARBA00023163"/>
    </source>
</evidence>
<feature type="domain" description="OmpR/PhoB-type" evidence="8">
    <location>
        <begin position="1"/>
        <end position="99"/>
    </location>
</feature>
<sequence>MMASRGSAVRFGVLGTLEVWDGDDRLQVGGPRARAVLAALLLEANRVVSLSRLVDAVWEDAPPATAEHQVRKAVAELRARIPDGRLLLLTDGPGYRMVVDGGQLDLLRFEKALARARAATDTDEEAAALEGALALYRGRALPEGRSPLLAAAAAMLEDRQLGARERLLELRLEQGRTEEAVAGLRSLVAEHPLRESAAALLMVALCRTGRQADALRVYHQLRHLLAEQLGIDPGPEAALRYEQILRNEPALHGGTPRPGRRAAAGRAGRPAPPPALPEEPHRAPGAGEFPGADDEHGAAPDAGTGRAPGAGSGRTPYGSAGHAPDAGSGAGPYDASSRPGAATGPDGRVSASAPVSVPTSVPTSVPDPDLYRTPDPHPAAYPTPVPQAGSYPTPVPQAGSYPASDLASAGHAASVPQAGSYPASGPRSDVHPAPAPQPGSYPGSVSHPVAHPGPVTSPGTYPASAPPPIVYSSPAPSSGTYPASPPSAGLRPATDPHPAAHPVPIPYSGPAPAPYPGPAPVPPPGAYPLPVLPPAPYPASVPPRSLPHDLPDFTGREEETRRLLSHAGREAERPAAVMAVDGMAGVGKTALAVHAAHRLAPHYPDGQIFLDLHGFTAGRTPLTAHTALGVLLRAVGVPDRQLPPGRTDREQLWRAVTAGRRLLLLIDNAAASEQVRPLVPGTPGSLVLVTSRPRLSALDGAVHLSLQLPPPGDALRLLGAVLGRERPRAEPEAAADLVTLCGRLPLALRVAAGRLRNRPQWTIAALNDRLRDESARLAGLVAEHRAVATALDLSRTALPTPHRRFFHLLGLHPGPDFDARTAAVLTGTSPAAAEALLEDLLDAHLLTQHTPGRYAFHELVRLLARHHPDAPPPATVHRAVHRLLDHYLRTATRAAELIDAPARPALPAEAAPADEPLADEPAALAWFQAERPGLLSALALAEERGLDRHAVRLALALAPCLRLRGHTEDERQVLGVAAAAARRLGDHERRLTALTDLAAACWHLGRVAEGLESAQEALALAEELDDGPGTALCLSRISMFSTTLGRYEEAIDFLHRALALLSGTGADGEEGTALACLGTAQSALGRHAEALQTSRLVTLGSRTAGDAHGEITGLTGEAASHAAAGAFDTALRRLAEASALAHRIVTPHGQAVVLARYADVYRRQGRHDEALRAGHAALGLLRTVRRPALAATVHNVLGAVHRARGDLDLARRHHQQARRLARYTGLRSELVLALDGIAKSRAPRAGHRPGRPRTAPFVSSPN</sequence>
<keyword evidence="5" id="KW-0804">Transcription</keyword>
<dbReference type="CDD" id="cd15831">
    <property type="entry name" value="BTAD"/>
    <property type="match status" value="1"/>
</dbReference>
<dbReference type="GO" id="GO:0043531">
    <property type="term" value="F:ADP binding"/>
    <property type="evidence" value="ECO:0007669"/>
    <property type="project" value="InterPro"/>
</dbReference>
<dbReference type="SUPFAM" id="SSF48452">
    <property type="entry name" value="TPR-like"/>
    <property type="match status" value="3"/>
</dbReference>
<dbReference type="SMART" id="SM00862">
    <property type="entry name" value="Trans_reg_C"/>
    <property type="match status" value="1"/>
</dbReference>
<feature type="region of interest" description="Disordered" evidence="7">
    <location>
        <begin position="248"/>
        <end position="461"/>
    </location>
</feature>
<feature type="compositionally biased region" description="Low complexity" evidence="7">
    <location>
        <begin position="253"/>
        <end position="269"/>
    </location>
</feature>
<feature type="compositionally biased region" description="Pro residues" evidence="7">
    <location>
        <begin position="376"/>
        <end position="385"/>
    </location>
</feature>
<feature type="compositionally biased region" description="Basic residues" evidence="7">
    <location>
        <begin position="1241"/>
        <end position="1251"/>
    </location>
</feature>
<dbReference type="InterPro" id="IPR005158">
    <property type="entry name" value="BTAD"/>
</dbReference>
<feature type="region of interest" description="Disordered" evidence="7">
    <location>
        <begin position="1241"/>
        <end position="1262"/>
    </location>
</feature>
<dbReference type="PANTHER" id="PTHR35807">
    <property type="entry name" value="TRANSCRIPTIONAL REGULATOR REDD-RELATED"/>
    <property type="match status" value="1"/>
</dbReference>
<dbReference type="SUPFAM" id="SSF52540">
    <property type="entry name" value="P-loop containing nucleoside triphosphate hydrolases"/>
    <property type="match status" value="1"/>
</dbReference>
<evidence type="ECO:0000256" key="7">
    <source>
        <dbReference type="SAM" id="MobiDB-lite"/>
    </source>
</evidence>
<comment type="caution">
    <text evidence="9">The sequence shown here is derived from an EMBL/GenBank/DDBJ whole genome shotgun (WGS) entry which is preliminary data.</text>
</comment>
<evidence type="ECO:0000256" key="1">
    <source>
        <dbReference type="ARBA" id="ARBA00005820"/>
    </source>
</evidence>
<gene>
    <name evidence="9" type="ORF">FRZ00_21815</name>
</gene>
<dbReference type="InterPro" id="IPR001867">
    <property type="entry name" value="OmpR/PhoB-type_DNA-bd"/>
</dbReference>
<dbReference type="InterPro" id="IPR036388">
    <property type="entry name" value="WH-like_DNA-bd_sf"/>
</dbReference>
<comment type="similarity">
    <text evidence="1">Belongs to the AfsR/DnrI/RedD regulatory family.</text>
</comment>
<proteinExistence type="inferred from homology"/>
<organism evidence="9 10">
    <name type="scientific">Streptomyces mobaraensis</name>
    <name type="common">Streptoverticillium mobaraense</name>
    <dbReference type="NCBI Taxonomy" id="35621"/>
    <lineage>
        <taxon>Bacteria</taxon>
        <taxon>Bacillati</taxon>
        <taxon>Actinomycetota</taxon>
        <taxon>Actinomycetes</taxon>
        <taxon>Kitasatosporales</taxon>
        <taxon>Streptomycetaceae</taxon>
        <taxon>Streptomyces</taxon>
    </lineage>
</organism>
<dbReference type="Gene3D" id="1.10.10.10">
    <property type="entry name" value="Winged helix-like DNA-binding domain superfamily/Winged helix DNA-binding domain"/>
    <property type="match status" value="1"/>
</dbReference>
<dbReference type="AlphaFoldDB" id="A0A5N5W4C2"/>
<evidence type="ECO:0000256" key="3">
    <source>
        <dbReference type="ARBA" id="ARBA00023015"/>
    </source>
</evidence>
<dbReference type="InterPro" id="IPR011990">
    <property type="entry name" value="TPR-like_helical_dom_sf"/>
</dbReference>
<dbReference type="RefSeq" id="WP_152264674.1">
    <property type="nucleotide sequence ID" value="NZ_VOKX01000070.1"/>
</dbReference>
<dbReference type="Gene3D" id="3.40.50.300">
    <property type="entry name" value="P-loop containing nucleotide triphosphate hydrolases"/>
    <property type="match status" value="1"/>
</dbReference>
<dbReference type="PROSITE" id="PS51755">
    <property type="entry name" value="OMPR_PHOB"/>
    <property type="match status" value="1"/>
</dbReference>
<dbReference type="Proteomes" id="UP000327000">
    <property type="component" value="Unassembled WGS sequence"/>
</dbReference>
<dbReference type="Pfam" id="PF13424">
    <property type="entry name" value="TPR_12"/>
    <property type="match status" value="1"/>
</dbReference>
<reference evidence="9 10" key="1">
    <citation type="journal article" date="2019" name="Microb. Cell Fact.">
        <title>Exploring novel herbicidin analogues by transcriptional regulator overexpression and MS/MS molecular networking.</title>
        <authorList>
            <person name="Shi Y."/>
            <person name="Gu R."/>
            <person name="Li Y."/>
            <person name="Wang X."/>
            <person name="Ren W."/>
            <person name="Li X."/>
            <person name="Wang L."/>
            <person name="Xie Y."/>
            <person name="Hong B."/>
        </authorList>
    </citation>
    <scope>NUCLEOTIDE SEQUENCE [LARGE SCALE GENOMIC DNA]</scope>
    <source>
        <strain evidence="9 10">US-43</strain>
    </source>
</reference>
<feature type="compositionally biased region" description="Low complexity" evidence="7">
    <location>
        <begin position="349"/>
        <end position="368"/>
    </location>
</feature>
<evidence type="ECO:0000259" key="8">
    <source>
        <dbReference type="PROSITE" id="PS51755"/>
    </source>
</evidence>
<accession>A0A5N5W4C2</accession>
<feature type="DNA-binding region" description="OmpR/PhoB-type" evidence="6">
    <location>
        <begin position="1"/>
        <end position="99"/>
    </location>
</feature>
<keyword evidence="10" id="KW-1185">Reference proteome</keyword>
<dbReference type="InterPro" id="IPR016032">
    <property type="entry name" value="Sig_transdc_resp-reg_C-effctor"/>
</dbReference>
<dbReference type="GO" id="GO:0003677">
    <property type="term" value="F:DNA binding"/>
    <property type="evidence" value="ECO:0007669"/>
    <property type="project" value="UniProtKB-UniRule"/>
</dbReference>